<dbReference type="GO" id="GO:0007166">
    <property type="term" value="P:cell surface receptor signaling pathway"/>
    <property type="evidence" value="ECO:0007669"/>
    <property type="project" value="InterPro"/>
</dbReference>
<protein>
    <recommendedName>
        <fullName evidence="1">Mixed lineage kinase domain-containing protein</fullName>
    </recommendedName>
</protein>
<feature type="domain" description="Mixed lineage kinase" evidence="1">
    <location>
        <begin position="28"/>
        <end position="147"/>
    </location>
</feature>
<dbReference type="Proteomes" id="UP000313359">
    <property type="component" value="Unassembled WGS sequence"/>
</dbReference>
<name>A0A5C2SND2_9APHY</name>
<dbReference type="InterPro" id="IPR036537">
    <property type="entry name" value="Adaptor_Cbl_N_dom_sf"/>
</dbReference>
<evidence type="ECO:0000259" key="1">
    <source>
        <dbReference type="Pfam" id="PF22215"/>
    </source>
</evidence>
<evidence type="ECO:0000313" key="2">
    <source>
        <dbReference type="EMBL" id="RPD65272.1"/>
    </source>
</evidence>
<dbReference type="InterPro" id="IPR054000">
    <property type="entry name" value="MLKL_N"/>
</dbReference>
<reference evidence="2" key="1">
    <citation type="journal article" date="2018" name="Genome Biol. Evol.">
        <title>Genomics and development of Lentinus tigrinus, a white-rot wood-decaying mushroom with dimorphic fruiting bodies.</title>
        <authorList>
            <person name="Wu B."/>
            <person name="Xu Z."/>
            <person name="Knudson A."/>
            <person name="Carlson A."/>
            <person name="Chen N."/>
            <person name="Kovaka S."/>
            <person name="LaButti K."/>
            <person name="Lipzen A."/>
            <person name="Pennachio C."/>
            <person name="Riley R."/>
            <person name="Schakwitz W."/>
            <person name="Umezawa K."/>
            <person name="Ohm R.A."/>
            <person name="Grigoriev I.V."/>
            <person name="Nagy L.G."/>
            <person name="Gibbons J."/>
            <person name="Hibbett D."/>
        </authorList>
    </citation>
    <scope>NUCLEOTIDE SEQUENCE [LARGE SCALE GENOMIC DNA]</scope>
    <source>
        <strain evidence="2">ALCF2SS1-6</strain>
    </source>
</reference>
<sequence length="717" mass="82316">MTALAVLIKTLKITESIADVSPVPGVRLIISTALAIAENAELVKQNKDACLELAERAARLSLSVCEELRDIEKHELDRTLVERLAALQCVLDNIQATLRKAARKSLLKRILRQTEVQAEVDRLARELEDAVGAFSMRSLVSVDNKLSLVRRDMDSLSANQLALARRADDAMYRDMAIMRGNDNVLAELSRLAMNQSSYDGVFRLYGRDDLVLELDKESQKPYSYLTNTCEDSSMQVYRARLRQDNRKVQVVRYGDPSRFQKDVARLKKNWHPNVRPLLGYSRSDPVASFIVTDAQETRPWEEVLMSVQGSTRIRYYLQALVQSYSAFSYLVSDLGYCWQRDRTYASLTQYPLISDCHGNLVYDIHNFWHNLPCGFILNPWARYHKVHSYVYEDELKQLVLPNYQPSPWASEESSDVDARLGYLEQLYGQWLLVRAYCCTDTQWSLDTVPFPGDVFTGVKHVHSPRAASQLVHHPEPNSELDTVFPLLKRGTLTFISNDCDYEKCEINGWNRYTIPSLQDDNFPWQPGWHAYYSFGEGSPRREYDLGYVRLPIQQYLLENIFALSARHEIHDPTKLCLVVTPIIYIDTRCSQIGSDGEKTWYLFVRSDVSRGARLDGTPWAYWSTDKDDIPPVSQGSTGEPPQGWAPMHGGTLVYRQYLQDVDAYHEHQWTQTVGETTFEIGVRARVEYAQLLKEEVAFMRELEDCRSNAHRIVEVDD</sequence>
<gene>
    <name evidence="2" type="ORF">L227DRAFT_649421</name>
</gene>
<keyword evidence="3" id="KW-1185">Reference proteome</keyword>
<evidence type="ECO:0000313" key="3">
    <source>
        <dbReference type="Proteomes" id="UP000313359"/>
    </source>
</evidence>
<dbReference type="Pfam" id="PF22215">
    <property type="entry name" value="MLKL_N"/>
    <property type="match status" value="1"/>
</dbReference>
<dbReference type="Gene3D" id="1.20.930.20">
    <property type="entry name" value="Adaptor protein Cbl, N-terminal domain"/>
    <property type="match status" value="1"/>
</dbReference>
<dbReference type="STRING" id="1328759.A0A5C2SND2"/>
<proteinExistence type="predicted"/>
<organism evidence="2 3">
    <name type="scientific">Lentinus tigrinus ALCF2SS1-6</name>
    <dbReference type="NCBI Taxonomy" id="1328759"/>
    <lineage>
        <taxon>Eukaryota</taxon>
        <taxon>Fungi</taxon>
        <taxon>Dikarya</taxon>
        <taxon>Basidiomycota</taxon>
        <taxon>Agaricomycotina</taxon>
        <taxon>Agaricomycetes</taxon>
        <taxon>Polyporales</taxon>
        <taxon>Polyporaceae</taxon>
        <taxon>Lentinus</taxon>
    </lineage>
</organism>
<dbReference type="CDD" id="cd21037">
    <property type="entry name" value="MLKL_NTD"/>
    <property type="match status" value="1"/>
</dbReference>
<dbReference type="InterPro" id="IPR059179">
    <property type="entry name" value="MLKL-like_MCAfunc"/>
</dbReference>
<dbReference type="OrthoDB" id="2747113at2759"/>
<accession>A0A5C2SND2</accession>
<dbReference type="AlphaFoldDB" id="A0A5C2SND2"/>
<dbReference type="EMBL" id="ML122252">
    <property type="protein sequence ID" value="RPD65272.1"/>
    <property type="molecule type" value="Genomic_DNA"/>
</dbReference>